<dbReference type="EMBL" id="KB743609">
    <property type="protein sequence ID" value="EOA97806.1"/>
    <property type="molecule type" value="Genomic_DNA"/>
</dbReference>
<name>R0JL80_ANAPL</name>
<sequence length="407" mass="43945">MLVVLLTQAGDTSSISPRKWVLAAQTALGPFVLPGGTSSDATCRATSSSNAIHCMYSMSASIMPLQVVEEKKAPCLVGTDHTLASSFGCSTAAKGQPEGVPVHNPASKLSPQAVPLQAGISPPQPTITTDCAVKGAKQGRCHPEDSGLKFRLMPQQHTHNDVDSACRSLFKLLEYSDIWTIQAPINQVMIMRDKHQAHHGQQSEQGACRGQGRPRNRNGTKFPVAYICPDSFLISASSSVRKLQKFSLHHAGVKSSIKGDLKIVPRVASSELPQLQASPCTWSASTHCHSSGAGFLKFVVDFYQRCTRADNDYKDHRSPALADRGYKCGASTHCSVPVGVYGRLWVSSKLTPVWSTAKSGGVQEHRLQYNITQRSTAPQLTRRALMIPTLRTPSCGAPVLQISAKRH</sequence>
<dbReference type="AlphaFoldDB" id="R0JL80"/>
<dbReference type="Proteomes" id="UP000296049">
    <property type="component" value="Unassembled WGS sequence"/>
</dbReference>
<accession>R0JL80</accession>
<evidence type="ECO:0000313" key="1">
    <source>
        <dbReference type="EMBL" id="EOA97806.1"/>
    </source>
</evidence>
<gene>
    <name evidence="1" type="ORF">Anapl_07977</name>
</gene>
<reference evidence="2" key="1">
    <citation type="journal article" date="2013" name="Nat. Genet.">
        <title>The duck genome and transcriptome provide insight into an avian influenza virus reservoir species.</title>
        <authorList>
            <person name="Huang Y."/>
            <person name="Li Y."/>
            <person name="Burt D.W."/>
            <person name="Chen H."/>
            <person name="Zhang Y."/>
            <person name="Qian W."/>
            <person name="Kim H."/>
            <person name="Gan S."/>
            <person name="Zhao Y."/>
            <person name="Li J."/>
            <person name="Yi K."/>
            <person name="Feng H."/>
            <person name="Zhu P."/>
            <person name="Li B."/>
            <person name="Liu Q."/>
            <person name="Fairley S."/>
            <person name="Magor K.E."/>
            <person name="Du Z."/>
            <person name="Hu X."/>
            <person name="Goodman L."/>
            <person name="Tafer H."/>
            <person name="Vignal A."/>
            <person name="Lee T."/>
            <person name="Kim K.W."/>
            <person name="Sheng Z."/>
            <person name="An Y."/>
            <person name="Searle S."/>
            <person name="Herrero J."/>
            <person name="Groenen M.A."/>
            <person name="Crooijmans R.P."/>
            <person name="Faraut T."/>
            <person name="Cai Q."/>
            <person name="Webster R.G."/>
            <person name="Aldridge J.R."/>
            <person name="Warren W.C."/>
            <person name="Bartschat S."/>
            <person name="Kehr S."/>
            <person name="Marz M."/>
            <person name="Stadler P.F."/>
            <person name="Smith J."/>
            <person name="Kraus R.H."/>
            <person name="Zhao Y."/>
            <person name="Ren L."/>
            <person name="Fei J."/>
            <person name="Morisson M."/>
            <person name="Kaiser P."/>
            <person name="Griffin D.K."/>
            <person name="Rao M."/>
            <person name="Pitel F."/>
            <person name="Wang J."/>
            <person name="Li N."/>
        </authorList>
    </citation>
    <scope>NUCLEOTIDE SEQUENCE [LARGE SCALE GENOMIC DNA]</scope>
</reference>
<proteinExistence type="predicted"/>
<organism evidence="1 2">
    <name type="scientific">Anas platyrhynchos</name>
    <name type="common">Mallard</name>
    <name type="synonym">Anas boschas</name>
    <dbReference type="NCBI Taxonomy" id="8839"/>
    <lineage>
        <taxon>Eukaryota</taxon>
        <taxon>Metazoa</taxon>
        <taxon>Chordata</taxon>
        <taxon>Craniata</taxon>
        <taxon>Vertebrata</taxon>
        <taxon>Euteleostomi</taxon>
        <taxon>Archelosauria</taxon>
        <taxon>Archosauria</taxon>
        <taxon>Dinosauria</taxon>
        <taxon>Saurischia</taxon>
        <taxon>Theropoda</taxon>
        <taxon>Coelurosauria</taxon>
        <taxon>Aves</taxon>
        <taxon>Neognathae</taxon>
        <taxon>Galloanserae</taxon>
        <taxon>Anseriformes</taxon>
        <taxon>Anatidae</taxon>
        <taxon>Anatinae</taxon>
        <taxon>Anas</taxon>
    </lineage>
</organism>
<keyword evidence="2" id="KW-1185">Reference proteome</keyword>
<protein>
    <submittedName>
        <fullName evidence="1">Uncharacterized protein</fullName>
    </submittedName>
</protein>
<evidence type="ECO:0000313" key="2">
    <source>
        <dbReference type="Proteomes" id="UP000296049"/>
    </source>
</evidence>